<dbReference type="CTD" id="9807101"/>
<feature type="region of interest" description="Disordered" evidence="5">
    <location>
        <begin position="420"/>
        <end position="464"/>
    </location>
</feature>
<name>A0A6A5HNF7_CAERE</name>
<keyword evidence="4" id="KW-0175">Coiled coil</keyword>
<dbReference type="Pfam" id="PF13639">
    <property type="entry name" value="zf-RING_2"/>
    <property type="match status" value="1"/>
</dbReference>
<comment type="caution">
    <text evidence="7">The sequence shown here is derived from an EMBL/GenBank/DDBJ whole genome shotgun (WGS) entry which is preliminary data.</text>
</comment>
<keyword evidence="1 3" id="KW-0479">Metal-binding</keyword>
<protein>
    <recommendedName>
        <fullName evidence="6">RING-type domain-containing protein</fullName>
    </recommendedName>
</protein>
<dbReference type="GO" id="GO:0016567">
    <property type="term" value="P:protein ubiquitination"/>
    <property type="evidence" value="ECO:0007669"/>
    <property type="project" value="TreeGrafter"/>
</dbReference>
<dbReference type="GO" id="GO:0031297">
    <property type="term" value="P:replication fork processing"/>
    <property type="evidence" value="ECO:0007669"/>
    <property type="project" value="TreeGrafter"/>
</dbReference>
<dbReference type="Gene3D" id="3.30.40.10">
    <property type="entry name" value="Zinc/RING finger domain, C3HC4 (zinc finger)"/>
    <property type="match status" value="1"/>
</dbReference>
<keyword evidence="1 3" id="KW-0863">Zinc-finger</keyword>
<keyword evidence="2" id="KW-0862">Zinc</keyword>
<dbReference type="RefSeq" id="XP_003105748.2">
    <property type="nucleotide sequence ID" value="XM_003105700.2"/>
</dbReference>
<dbReference type="InterPro" id="IPR052639">
    <property type="entry name" value="TRAIP_ubiq-protein_ligase"/>
</dbReference>
<dbReference type="PANTHER" id="PTHR46569:SF1">
    <property type="entry name" value="E3 UBIQUITIN-PROTEIN LIGASE RFWD3-RELATED"/>
    <property type="match status" value="1"/>
</dbReference>
<reference evidence="7 8" key="1">
    <citation type="submission" date="2019-12" db="EMBL/GenBank/DDBJ databases">
        <title>Chromosome-level assembly of the Caenorhabditis remanei genome.</title>
        <authorList>
            <person name="Teterina A.A."/>
            <person name="Willis J.H."/>
            <person name="Phillips P.C."/>
        </authorList>
    </citation>
    <scope>NUCLEOTIDE SEQUENCE [LARGE SCALE GENOMIC DNA]</scope>
    <source>
        <strain evidence="7 8">PX506</strain>
        <tissue evidence="7">Whole organism</tissue>
    </source>
</reference>
<evidence type="ECO:0000313" key="8">
    <source>
        <dbReference type="Proteomes" id="UP000483820"/>
    </source>
</evidence>
<dbReference type="Proteomes" id="UP000483820">
    <property type="component" value="Chromosome II"/>
</dbReference>
<dbReference type="PROSITE" id="PS50089">
    <property type="entry name" value="ZF_RING_2"/>
    <property type="match status" value="1"/>
</dbReference>
<evidence type="ECO:0000256" key="2">
    <source>
        <dbReference type="ARBA" id="ARBA00022833"/>
    </source>
</evidence>
<dbReference type="InterPro" id="IPR001841">
    <property type="entry name" value="Znf_RING"/>
</dbReference>
<proteinExistence type="predicted"/>
<evidence type="ECO:0000256" key="5">
    <source>
        <dbReference type="SAM" id="MobiDB-lite"/>
    </source>
</evidence>
<dbReference type="EMBL" id="WUAV01000002">
    <property type="protein sequence ID" value="KAF1768186.1"/>
    <property type="molecule type" value="Genomic_DNA"/>
</dbReference>
<dbReference type="CDD" id="cd16448">
    <property type="entry name" value="RING-H2"/>
    <property type="match status" value="1"/>
</dbReference>
<evidence type="ECO:0000256" key="1">
    <source>
        <dbReference type="ARBA" id="ARBA00022771"/>
    </source>
</evidence>
<dbReference type="GeneID" id="9807101"/>
<dbReference type="AlphaFoldDB" id="A0A6A5HNF7"/>
<feature type="coiled-coil region" evidence="4">
    <location>
        <begin position="103"/>
        <end position="137"/>
    </location>
</feature>
<feature type="compositionally biased region" description="Polar residues" evidence="5">
    <location>
        <begin position="425"/>
        <end position="446"/>
    </location>
</feature>
<dbReference type="InterPro" id="IPR013083">
    <property type="entry name" value="Znf_RING/FYVE/PHD"/>
</dbReference>
<evidence type="ECO:0000256" key="3">
    <source>
        <dbReference type="PROSITE-ProRule" id="PRU00175"/>
    </source>
</evidence>
<evidence type="ECO:0000313" key="7">
    <source>
        <dbReference type="EMBL" id="KAF1768186.1"/>
    </source>
</evidence>
<sequence length="480" mass="54859">MPSASDGTSDAPPASLQGSCSICFEDLRQSDKISAIVCGHIYHHGCISQWIAAKRQCPSCRRTVPKNGFVEKLFFDVQRFGGEQQKPLEIDYREEHYKLSTTLKVEKEKSEKLEEENKNLKSEVKSLEKKVHKEQNRYRTEVPKLQATINHLTISSEETEYLKRELRESKDKLKASEFYKILTTNSDQAEKQLGEYLRKSGSLDTEKFFQLQKAQIKDLTEKRREAAKEIEQLKSENHSLKRKVQEEAAARKTLKTAILELQDRPNVATPINNKRLREVMESDTPQTLKRRSLGFDESSQLIEGELSFFEQKENKTTPAAPHAEDDDDAEYFRTPKVVEKKKKLVEKQKPVNNDDSFEFQDMPQVPQSIINRIPAKIPAKIPTKIPIKKMTEKAKISIPKLSSKESFEFNLLQPTSRIISKPIGESSSQKITEKSSTLKRYQSADNPKNGAPPTKNPRISCFFKRTTSSTTTSTDCVTID</sequence>
<dbReference type="GO" id="GO:0008270">
    <property type="term" value="F:zinc ion binding"/>
    <property type="evidence" value="ECO:0007669"/>
    <property type="project" value="UniProtKB-KW"/>
</dbReference>
<dbReference type="SUPFAM" id="SSF57850">
    <property type="entry name" value="RING/U-box"/>
    <property type="match status" value="1"/>
</dbReference>
<dbReference type="KEGG" id="crq:GCK72_008148"/>
<gene>
    <name evidence="7" type="ORF">GCK72_008148</name>
</gene>
<dbReference type="GO" id="GO:0090734">
    <property type="term" value="C:site of DNA damage"/>
    <property type="evidence" value="ECO:0007669"/>
    <property type="project" value="TreeGrafter"/>
</dbReference>
<feature type="coiled-coil region" evidence="4">
    <location>
        <begin position="209"/>
        <end position="250"/>
    </location>
</feature>
<evidence type="ECO:0000259" key="6">
    <source>
        <dbReference type="PROSITE" id="PS50089"/>
    </source>
</evidence>
<evidence type="ECO:0000256" key="4">
    <source>
        <dbReference type="SAM" id="Coils"/>
    </source>
</evidence>
<dbReference type="GO" id="GO:0061630">
    <property type="term" value="F:ubiquitin protein ligase activity"/>
    <property type="evidence" value="ECO:0007669"/>
    <property type="project" value="TreeGrafter"/>
</dbReference>
<accession>A0A6A5HNF7</accession>
<feature type="domain" description="RING-type" evidence="6">
    <location>
        <begin position="20"/>
        <end position="61"/>
    </location>
</feature>
<dbReference type="SMART" id="SM00184">
    <property type="entry name" value="RING"/>
    <property type="match status" value="1"/>
</dbReference>
<organism evidence="7 8">
    <name type="scientific">Caenorhabditis remanei</name>
    <name type="common">Caenorhabditis vulgaris</name>
    <dbReference type="NCBI Taxonomy" id="31234"/>
    <lineage>
        <taxon>Eukaryota</taxon>
        <taxon>Metazoa</taxon>
        <taxon>Ecdysozoa</taxon>
        <taxon>Nematoda</taxon>
        <taxon>Chromadorea</taxon>
        <taxon>Rhabditida</taxon>
        <taxon>Rhabditina</taxon>
        <taxon>Rhabditomorpha</taxon>
        <taxon>Rhabditoidea</taxon>
        <taxon>Rhabditidae</taxon>
        <taxon>Peloderinae</taxon>
        <taxon>Caenorhabditis</taxon>
    </lineage>
</organism>
<dbReference type="PANTHER" id="PTHR46569">
    <property type="entry name" value="E3 UBIQUITIN-PROTEIN LIGASE TRAIP"/>
    <property type="match status" value="1"/>
</dbReference>
<dbReference type="GO" id="GO:0005634">
    <property type="term" value="C:nucleus"/>
    <property type="evidence" value="ECO:0007669"/>
    <property type="project" value="TreeGrafter"/>
</dbReference>